<proteinExistence type="predicted"/>
<reference evidence="2 3" key="1">
    <citation type="submission" date="2015-01" db="EMBL/GenBank/DDBJ databases">
        <title>Genome of allotetraploid Gossypium barbadense reveals genomic plasticity and fiber elongation in cotton evolution.</title>
        <authorList>
            <person name="Chen X."/>
            <person name="Liu X."/>
            <person name="Zhao B."/>
            <person name="Zheng H."/>
            <person name="Hu Y."/>
            <person name="Lu G."/>
            <person name="Yang C."/>
            <person name="Chen J."/>
            <person name="Shan C."/>
            <person name="Zhang L."/>
            <person name="Zhou Y."/>
            <person name="Wang L."/>
            <person name="Guo W."/>
            <person name="Bai Y."/>
            <person name="Ruan J."/>
            <person name="Shangguan X."/>
            <person name="Mao Y."/>
            <person name="Jiang J."/>
            <person name="Zhu Y."/>
            <person name="Lei J."/>
            <person name="Kang H."/>
            <person name="Chen S."/>
            <person name="He X."/>
            <person name="Wang R."/>
            <person name="Wang Y."/>
            <person name="Chen J."/>
            <person name="Wang L."/>
            <person name="Yu S."/>
            <person name="Wang B."/>
            <person name="Wei J."/>
            <person name="Song S."/>
            <person name="Lu X."/>
            <person name="Gao Z."/>
            <person name="Gu W."/>
            <person name="Deng X."/>
            <person name="Ma D."/>
            <person name="Wang S."/>
            <person name="Liang W."/>
            <person name="Fang L."/>
            <person name="Cai C."/>
            <person name="Zhu X."/>
            <person name="Zhou B."/>
            <person name="Zhang Y."/>
            <person name="Chen Z."/>
            <person name="Xu S."/>
            <person name="Zhu R."/>
            <person name="Wang S."/>
            <person name="Zhang T."/>
            <person name="Zhao G."/>
        </authorList>
    </citation>
    <scope>NUCLEOTIDE SEQUENCE [LARGE SCALE GENOMIC DNA]</scope>
    <source>
        <strain evidence="3">cv. Xinhai21</strain>
        <tissue evidence="2">Leaf</tissue>
    </source>
</reference>
<evidence type="ECO:0000313" key="3">
    <source>
        <dbReference type="Proteomes" id="UP000239757"/>
    </source>
</evidence>
<dbReference type="EMBL" id="KZ667057">
    <property type="protein sequence ID" value="PPR92533.1"/>
    <property type="molecule type" value="Genomic_DNA"/>
</dbReference>
<feature type="region of interest" description="Disordered" evidence="1">
    <location>
        <begin position="74"/>
        <end position="95"/>
    </location>
</feature>
<organism evidence="2 3">
    <name type="scientific">Gossypium barbadense</name>
    <name type="common">Sea Island cotton</name>
    <name type="synonym">Hibiscus barbadensis</name>
    <dbReference type="NCBI Taxonomy" id="3634"/>
    <lineage>
        <taxon>Eukaryota</taxon>
        <taxon>Viridiplantae</taxon>
        <taxon>Streptophyta</taxon>
        <taxon>Embryophyta</taxon>
        <taxon>Tracheophyta</taxon>
        <taxon>Spermatophyta</taxon>
        <taxon>Magnoliopsida</taxon>
        <taxon>eudicotyledons</taxon>
        <taxon>Gunneridae</taxon>
        <taxon>Pentapetalae</taxon>
        <taxon>rosids</taxon>
        <taxon>malvids</taxon>
        <taxon>Malvales</taxon>
        <taxon>Malvaceae</taxon>
        <taxon>Malvoideae</taxon>
        <taxon>Gossypium</taxon>
    </lineage>
</organism>
<accession>A0A2P5WN66</accession>
<gene>
    <name evidence="2" type="ORF">GOBAR_AA28136</name>
</gene>
<evidence type="ECO:0000256" key="1">
    <source>
        <dbReference type="SAM" id="MobiDB-lite"/>
    </source>
</evidence>
<protein>
    <submittedName>
        <fullName evidence="2">Uncharacterized protein</fullName>
    </submittedName>
</protein>
<dbReference type="Proteomes" id="UP000239757">
    <property type="component" value="Unassembled WGS sequence"/>
</dbReference>
<evidence type="ECO:0000313" key="2">
    <source>
        <dbReference type="EMBL" id="PPR92533.1"/>
    </source>
</evidence>
<name>A0A2P5WN66_GOSBA</name>
<dbReference type="AlphaFoldDB" id="A0A2P5WN66"/>
<feature type="region of interest" description="Disordered" evidence="1">
    <location>
        <begin position="1"/>
        <end position="21"/>
    </location>
</feature>
<sequence>MRAQTTPAAWHEGRARPPVWRDTSDNAIRQAVAATLVLGTRAARGEQLTTLEDRKPRMITPTVEAAETSKRIDKVKTYHKPQRQTSHPIVPRHPA</sequence>